<dbReference type="AlphaFoldDB" id="W2SPV3"/>
<evidence type="ECO:0000313" key="2">
    <source>
        <dbReference type="Proteomes" id="UP000053676"/>
    </source>
</evidence>
<evidence type="ECO:0000313" key="1">
    <source>
        <dbReference type="EMBL" id="ETN70886.1"/>
    </source>
</evidence>
<reference evidence="2" key="1">
    <citation type="journal article" date="2014" name="Nat. Genet.">
        <title>Genome of the human hookworm Necator americanus.</title>
        <authorList>
            <person name="Tang Y.T."/>
            <person name="Gao X."/>
            <person name="Rosa B.A."/>
            <person name="Abubucker S."/>
            <person name="Hallsworth-Pepin K."/>
            <person name="Martin J."/>
            <person name="Tyagi R."/>
            <person name="Heizer E."/>
            <person name="Zhang X."/>
            <person name="Bhonagiri-Palsikar V."/>
            <person name="Minx P."/>
            <person name="Warren W.C."/>
            <person name="Wang Q."/>
            <person name="Zhan B."/>
            <person name="Hotez P.J."/>
            <person name="Sternberg P.W."/>
            <person name="Dougall A."/>
            <person name="Gaze S.T."/>
            <person name="Mulvenna J."/>
            <person name="Sotillo J."/>
            <person name="Ranganathan S."/>
            <person name="Rabelo E.M."/>
            <person name="Wilson R.K."/>
            <person name="Felgner P.L."/>
            <person name="Bethony J."/>
            <person name="Hawdon J.M."/>
            <person name="Gasser R.B."/>
            <person name="Loukas A."/>
            <person name="Mitreva M."/>
        </authorList>
    </citation>
    <scope>NUCLEOTIDE SEQUENCE [LARGE SCALE GENOMIC DNA]</scope>
</reference>
<dbReference type="Proteomes" id="UP000053676">
    <property type="component" value="Unassembled WGS sequence"/>
</dbReference>
<name>W2SPV3_NECAM</name>
<proteinExistence type="predicted"/>
<sequence>MMDPVLLLEGIVDVAVDNVTLLCEQDLVDVLVLDAVALHVMEKRARPAFKHELCIPRRNVAYVVRRCVKYSVYKVVSAYVQ</sequence>
<accession>W2SPV3</accession>
<dbReference type="KEGG" id="nai:NECAME_14460"/>
<dbReference type="EMBL" id="KI668877">
    <property type="protein sequence ID" value="ETN70886.1"/>
    <property type="molecule type" value="Genomic_DNA"/>
</dbReference>
<keyword evidence="2" id="KW-1185">Reference proteome</keyword>
<gene>
    <name evidence="1" type="ORF">NECAME_14460</name>
</gene>
<organism evidence="1 2">
    <name type="scientific">Necator americanus</name>
    <name type="common">Human hookworm</name>
    <dbReference type="NCBI Taxonomy" id="51031"/>
    <lineage>
        <taxon>Eukaryota</taxon>
        <taxon>Metazoa</taxon>
        <taxon>Ecdysozoa</taxon>
        <taxon>Nematoda</taxon>
        <taxon>Chromadorea</taxon>
        <taxon>Rhabditida</taxon>
        <taxon>Rhabditina</taxon>
        <taxon>Rhabditomorpha</taxon>
        <taxon>Strongyloidea</taxon>
        <taxon>Ancylostomatidae</taxon>
        <taxon>Bunostominae</taxon>
        <taxon>Necator</taxon>
    </lineage>
</organism>
<protein>
    <submittedName>
        <fullName evidence="1">Uncharacterized protein</fullName>
    </submittedName>
</protein>